<feature type="domain" description="Methyl-accepting transducer" evidence="5">
    <location>
        <begin position="170"/>
        <end position="431"/>
    </location>
</feature>
<keyword evidence="1 3" id="KW-0807">Transducer</keyword>
<dbReference type="GO" id="GO:0007165">
    <property type="term" value="P:signal transduction"/>
    <property type="evidence" value="ECO:0007669"/>
    <property type="project" value="UniProtKB-KW"/>
</dbReference>
<dbReference type="Pfam" id="PF13682">
    <property type="entry name" value="CZB"/>
    <property type="match status" value="1"/>
</dbReference>
<dbReference type="InterPro" id="IPR012292">
    <property type="entry name" value="Globin/Proto"/>
</dbReference>
<dbReference type="Gene3D" id="1.10.287.950">
    <property type="entry name" value="Methyl-accepting chemotaxis protein"/>
    <property type="match status" value="1"/>
</dbReference>
<comment type="caution">
    <text evidence="6">The sequence shown here is derived from an EMBL/GenBank/DDBJ whole genome shotgun (WGS) entry which is preliminary data.</text>
</comment>
<dbReference type="Proteomes" id="UP000480854">
    <property type="component" value="Unassembled WGS sequence"/>
</dbReference>
<dbReference type="GO" id="GO:0020037">
    <property type="term" value="F:heme binding"/>
    <property type="evidence" value="ECO:0007669"/>
    <property type="project" value="InterPro"/>
</dbReference>
<dbReference type="CDD" id="cd01068">
    <property type="entry name" value="globin_sensor"/>
    <property type="match status" value="1"/>
</dbReference>
<dbReference type="InterPro" id="IPR004090">
    <property type="entry name" value="Chemotax_Me-accpt_rcpt"/>
</dbReference>
<comment type="similarity">
    <text evidence="2">Belongs to the methyl-accepting chemotaxis (MCP) protein family.</text>
</comment>
<evidence type="ECO:0000313" key="6">
    <source>
        <dbReference type="EMBL" id="KAA0679997.1"/>
    </source>
</evidence>
<dbReference type="PRINTS" id="PR00260">
    <property type="entry name" value="CHEMTRNSDUCR"/>
</dbReference>
<dbReference type="GO" id="GO:0006935">
    <property type="term" value="P:chemotaxis"/>
    <property type="evidence" value="ECO:0007669"/>
    <property type="project" value="InterPro"/>
</dbReference>
<evidence type="ECO:0000313" key="7">
    <source>
        <dbReference type="Proteomes" id="UP000480854"/>
    </source>
</evidence>
<dbReference type="GO" id="GO:0016020">
    <property type="term" value="C:membrane"/>
    <property type="evidence" value="ECO:0007669"/>
    <property type="project" value="InterPro"/>
</dbReference>
<evidence type="ECO:0000256" key="2">
    <source>
        <dbReference type="ARBA" id="ARBA00029447"/>
    </source>
</evidence>
<dbReference type="SUPFAM" id="SSF46458">
    <property type="entry name" value="Globin-like"/>
    <property type="match status" value="1"/>
</dbReference>
<dbReference type="SUPFAM" id="SSF58104">
    <property type="entry name" value="Methyl-accepting chemotaxis protein (MCP) signaling domain"/>
    <property type="match status" value="1"/>
</dbReference>
<name>A0A9W7TYN1_9PROT</name>
<dbReference type="InterPro" id="IPR044398">
    <property type="entry name" value="Globin-sensor_dom"/>
</dbReference>
<dbReference type="Pfam" id="PF11563">
    <property type="entry name" value="Protoglobin"/>
    <property type="match status" value="1"/>
</dbReference>
<dbReference type="InterPro" id="IPR009875">
    <property type="entry name" value="PilZ_domain"/>
</dbReference>
<dbReference type="InterPro" id="IPR004089">
    <property type="entry name" value="MCPsignal_dom"/>
</dbReference>
<dbReference type="PANTHER" id="PTHR32089:SF112">
    <property type="entry name" value="LYSOZYME-LIKE PROTEIN-RELATED"/>
    <property type="match status" value="1"/>
</dbReference>
<protein>
    <submittedName>
        <fullName evidence="6">Methyl-accepting chemotaxis protein</fullName>
    </submittedName>
</protein>
<dbReference type="InterPro" id="IPR039379">
    <property type="entry name" value="Protoglobin_sensor_dom"/>
</dbReference>
<dbReference type="EMBL" id="QOKW01000010">
    <property type="protein sequence ID" value="KAA0679997.1"/>
    <property type="molecule type" value="Genomic_DNA"/>
</dbReference>
<dbReference type="OrthoDB" id="266313at2"/>
<dbReference type="PROSITE" id="PS50111">
    <property type="entry name" value="CHEMOTAXIS_TRANSDUC_2"/>
    <property type="match status" value="1"/>
</dbReference>
<dbReference type="RefSeq" id="WP_149469610.1">
    <property type="nucleotide sequence ID" value="NZ_QOKW01000010.1"/>
</dbReference>
<feature type="coiled-coil region" evidence="4">
    <location>
        <begin position="630"/>
        <end position="657"/>
    </location>
</feature>
<dbReference type="PANTHER" id="PTHR32089">
    <property type="entry name" value="METHYL-ACCEPTING CHEMOTAXIS PROTEIN MCPB"/>
    <property type="match status" value="1"/>
</dbReference>
<sequence>MPDSLRALDAAKTAYFDLGPEAVGSLQQALPIISKALPAILDRFYARTMAQPDMAALFAGPAQVESAKRAQIAHWTRLFEGRFDDGYKESVRAVGIAHHRIGLSPSRYVGGYAFILGEIMAALAESLGGSFLTGGRLNSIVTMQRAVVSAVLMDLDAALSVYWDRLIDERLQAVDAMVDSIDHEANDVVDSVASYTEDLRRTVGELDSVCSVVKDSITGTSADTEAALDAAQTVAAGAEQLQAAVGEISVQVTGASRIAGEAVEKSGEARQIMAQLSTAAQEIGGILNIIRAIAGQTNLLALNATIEAARAGEAGKGFAVVATEVKNLAGQSAKAADEISAKIGAIQAVAEQAITGMDGVATTINTMQEINSSIAAAVEEQSSASREIARNIGGVAGIFRGIATRMSDVSGETQRATTVAYTVGESANRMQEALDTLPTLLARAIRTSSDLANRRHTRRRPVLLEGSVDHTPALFRDISECGCSAETKGAPPAGGQVTVSLPTYKLSMRGSVVARHDNRLHIRFDERKIGREEVDRMSRDGVGELVRLAKQDHLAFVEKIVEAVNGQRTLLPADLSTHHSCRLGRWYDSVNDPKTMRLGSYRGMANPHRIVHESGRETLVALQAGNRMEAERHAAEMKRASAEVVRLLDELEREFARTLAEAEPAF</sequence>
<gene>
    <name evidence="6" type="ORF">DS843_14475</name>
</gene>
<evidence type="ECO:0000256" key="1">
    <source>
        <dbReference type="ARBA" id="ARBA00023224"/>
    </source>
</evidence>
<dbReference type="SMART" id="SM00283">
    <property type="entry name" value="MA"/>
    <property type="match status" value="1"/>
</dbReference>
<evidence type="ECO:0000256" key="4">
    <source>
        <dbReference type="SAM" id="Coils"/>
    </source>
</evidence>
<evidence type="ECO:0000259" key="5">
    <source>
        <dbReference type="PROSITE" id="PS50111"/>
    </source>
</evidence>
<dbReference type="GO" id="GO:0035438">
    <property type="term" value="F:cyclic-di-GMP binding"/>
    <property type="evidence" value="ECO:0007669"/>
    <property type="project" value="InterPro"/>
</dbReference>
<dbReference type="Pfam" id="PF00015">
    <property type="entry name" value="MCPsignal"/>
    <property type="match status" value="1"/>
</dbReference>
<organism evidence="6 7">
    <name type="scientific">Roseomonas genomospecies 6</name>
    <dbReference type="NCBI Taxonomy" id="214106"/>
    <lineage>
        <taxon>Bacteria</taxon>
        <taxon>Pseudomonadati</taxon>
        <taxon>Pseudomonadota</taxon>
        <taxon>Alphaproteobacteria</taxon>
        <taxon>Acetobacterales</taxon>
        <taxon>Roseomonadaceae</taxon>
        <taxon>Roseomonas</taxon>
    </lineage>
</organism>
<keyword evidence="4" id="KW-0175">Coiled coil</keyword>
<dbReference type="Pfam" id="PF07238">
    <property type="entry name" value="PilZ"/>
    <property type="match status" value="1"/>
</dbReference>
<dbReference type="InterPro" id="IPR025991">
    <property type="entry name" value="Chemoreceptor_zinc-bind_dom"/>
</dbReference>
<accession>A0A9W7TYN1</accession>
<dbReference type="InterPro" id="IPR009050">
    <property type="entry name" value="Globin-like_sf"/>
</dbReference>
<dbReference type="AlphaFoldDB" id="A0A9W7TYN1"/>
<dbReference type="GO" id="GO:0019825">
    <property type="term" value="F:oxygen binding"/>
    <property type="evidence" value="ECO:0007669"/>
    <property type="project" value="InterPro"/>
</dbReference>
<dbReference type="Gene3D" id="1.20.120.30">
    <property type="entry name" value="Aspartate receptor, ligand-binding domain"/>
    <property type="match status" value="1"/>
</dbReference>
<reference evidence="6 7" key="1">
    <citation type="submission" date="2018-07" db="EMBL/GenBank/DDBJ databases">
        <title>Genome sequence of Azospirillum sp. ATCC 49961.</title>
        <authorList>
            <person name="Sant'Anna F.H."/>
            <person name="Baldani J.I."/>
            <person name="Zilli J.E."/>
            <person name="Reis V.M."/>
            <person name="Hartmann A."/>
            <person name="Cruz L."/>
            <person name="de Souza E.M."/>
            <person name="de Oliveira Pedrosa F."/>
            <person name="Passaglia L.M.P."/>
        </authorList>
    </citation>
    <scope>NUCLEOTIDE SEQUENCE [LARGE SCALE GENOMIC DNA]</scope>
    <source>
        <strain evidence="6 7">ATCC 49961</strain>
    </source>
</reference>
<proteinExistence type="inferred from homology"/>
<evidence type="ECO:0000256" key="3">
    <source>
        <dbReference type="PROSITE-ProRule" id="PRU00284"/>
    </source>
</evidence>
<keyword evidence="7" id="KW-1185">Reference proteome</keyword>
<dbReference type="Gene3D" id="1.10.490.10">
    <property type="entry name" value="Globins"/>
    <property type="match status" value="1"/>
</dbReference>
<dbReference type="GO" id="GO:0004888">
    <property type="term" value="F:transmembrane signaling receptor activity"/>
    <property type="evidence" value="ECO:0007669"/>
    <property type="project" value="InterPro"/>
</dbReference>